<evidence type="ECO:0000313" key="4">
    <source>
        <dbReference type="EMBL" id="MBY0099493.1"/>
    </source>
</evidence>
<dbReference type="EMBL" id="JACWFH010000036">
    <property type="protein sequence ID" value="MBY0099493.1"/>
    <property type="molecule type" value="Genomic_DNA"/>
</dbReference>
<dbReference type="InterPro" id="IPR029000">
    <property type="entry name" value="Cyclophilin-like_dom_sf"/>
</dbReference>
<dbReference type="RefSeq" id="WP_221875703.1">
    <property type="nucleotide sequence ID" value="NZ_JACWFH010000036.1"/>
</dbReference>
<organism evidence="4 5">
    <name type="scientific">Mesobacillus maritimus</name>
    <dbReference type="NCBI Taxonomy" id="1643336"/>
    <lineage>
        <taxon>Bacteria</taxon>
        <taxon>Bacillati</taxon>
        <taxon>Bacillota</taxon>
        <taxon>Bacilli</taxon>
        <taxon>Bacillales</taxon>
        <taxon>Bacillaceae</taxon>
        <taxon>Mesobacillus</taxon>
    </lineage>
</organism>
<dbReference type="PROSITE" id="PS51257">
    <property type="entry name" value="PROKAR_LIPOPROTEIN"/>
    <property type="match status" value="1"/>
</dbReference>
<name>A0ABS7KB41_9BACI</name>
<dbReference type="InterPro" id="IPR041183">
    <property type="entry name" value="Cyclophilin-like"/>
</dbReference>
<feature type="chain" id="PRO_5045050325" description="Cyclophilin-like domain-containing protein" evidence="2">
    <location>
        <begin position="22"/>
        <end position="175"/>
    </location>
</feature>
<dbReference type="SUPFAM" id="SSF50891">
    <property type="entry name" value="Cyclophilin-like"/>
    <property type="match status" value="1"/>
</dbReference>
<evidence type="ECO:0000256" key="1">
    <source>
        <dbReference type="SAM" id="MobiDB-lite"/>
    </source>
</evidence>
<dbReference type="Gene3D" id="2.40.100.20">
    <property type="match status" value="1"/>
</dbReference>
<protein>
    <recommendedName>
        <fullName evidence="3">Cyclophilin-like domain-containing protein</fullName>
    </recommendedName>
</protein>
<evidence type="ECO:0000313" key="5">
    <source>
        <dbReference type="Proteomes" id="UP000769780"/>
    </source>
</evidence>
<feature type="region of interest" description="Disordered" evidence="1">
    <location>
        <begin position="26"/>
        <end position="49"/>
    </location>
</feature>
<feature type="domain" description="Cyclophilin-like" evidence="3">
    <location>
        <begin position="61"/>
        <end position="169"/>
    </location>
</feature>
<evidence type="ECO:0000256" key="2">
    <source>
        <dbReference type="SAM" id="SignalP"/>
    </source>
</evidence>
<evidence type="ECO:0000259" key="3">
    <source>
        <dbReference type="Pfam" id="PF18050"/>
    </source>
</evidence>
<proteinExistence type="predicted"/>
<dbReference type="Proteomes" id="UP000769780">
    <property type="component" value="Unassembled WGS sequence"/>
</dbReference>
<accession>A0ABS7KB41</accession>
<feature type="compositionally biased region" description="Low complexity" evidence="1">
    <location>
        <begin position="26"/>
        <end position="35"/>
    </location>
</feature>
<reference evidence="4 5" key="1">
    <citation type="submission" date="2020-07" db="EMBL/GenBank/DDBJ databases">
        <title>Fungal Genomes of the International Space Station.</title>
        <authorList>
            <person name="Seuylemezian A."/>
            <person name="Singh N.K."/>
            <person name="Wood J."/>
            <person name="Venkateswaran K."/>
        </authorList>
    </citation>
    <scope>NUCLEOTIDE SEQUENCE [LARGE SCALE GENOMIC DNA]</scope>
    <source>
        <strain evidence="4 5">PL-B2</strain>
    </source>
</reference>
<gene>
    <name evidence="4" type="ORF">H0185_22250</name>
</gene>
<feature type="signal peptide" evidence="2">
    <location>
        <begin position="1"/>
        <end position="21"/>
    </location>
</feature>
<keyword evidence="2" id="KW-0732">Signal</keyword>
<sequence length="175" mass="19731">MKKFFSILCLFIFGFGLTACANSETNESNETNQEEMPTSDPTQETRDSEMSDTITMIDLNITIGEQVFSAKLYENQTTQAFIEKLPLDINMSDVNRNEKFYSFPDTLPTNSERPGEINAGDIMLYGDNGLVLFYETLSNTYSYTRLGYIEEAVRFAQAVGDGDINVSFELAEHSE</sequence>
<keyword evidence="5" id="KW-1185">Reference proteome</keyword>
<comment type="caution">
    <text evidence="4">The sequence shown here is derived from an EMBL/GenBank/DDBJ whole genome shotgun (WGS) entry which is preliminary data.</text>
</comment>
<dbReference type="Pfam" id="PF18050">
    <property type="entry name" value="Cyclophil_like2"/>
    <property type="match status" value="1"/>
</dbReference>